<sequence>MEISFWSISVHKGCGQAIYVFSRQNYNNSVCHALDKHVKIRVYFKVVKVEDLNAIVWRLTR</sequence>
<dbReference type="EnsemblPlants" id="EMT27517">
    <property type="protein sequence ID" value="EMT27517"/>
    <property type="gene ID" value="F775_42683"/>
</dbReference>
<organism evidence="1">
    <name type="scientific">Aegilops tauschii</name>
    <name type="common">Tausch's goatgrass</name>
    <name type="synonym">Aegilops squarrosa</name>
    <dbReference type="NCBI Taxonomy" id="37682"/>
    <lineage>
        <taxon>Eukaryota</taxon>
        <taxon>Viridiplantae</taxon>
        <taxon>Streptophyta</taxon>
        <taxon>Embryophyta</taxon>
        <taxon>Tracheophyta</taxon>
        <taxon>Spermatophyta</taxon>
        <taxon>Magnoliopsida</taxon>
        <taxon>Liliopsida</taxon>
        <taxon>Poales</taxon>
        <taxon>Poaceae</taxon>
        <taxon>BOP clade</taxon>
        <taxon>Pooideae</taxon>
        <taxon>Triticodae</taxon>
        <taxon>Triticeae</taxon>
        <taxon>Triticinae</taxon>
        <taxon>Aegilops</taxon>
    </lineage>
</organism>
<accession>M8CJL4</accession>
<dbReference type="AlphaFoldDB" id="M8CJL4"/>
<protein>
    <submittedName>
        <fullName evidence="1">Uncharacterized protein</fullName>
    </submittedName>
</protein>
<reference evidence="1" key="1">
    <citation type="submission" date="2015-06" db="UniProtKB">
        <authorList>
            <consortium name="EnsemblPlants"/>
        </authorList>
    </citation>
    <scope>IDENTIFICATION</scope>
</reference>
<proteinExistence type="predicted"/>
<name>M8CJL4_AEGTA</name>
<evidence type="ECO:0000313" key="1">
    <source>
        <dbReference type="EnsemblPlants" id="EMT27517"/>
    </source>
</evidence>